<reference evidence="4 5" key="1">
    <citation type="journal article" date="2011" name="Genome Res.">
        <title>Phylogeny-wide analysis of social amoeba genomes highlights ancient origins for complex intercellular communication.</title>
        <authorList>
            <person name="Heidel A.J."/>
            <person name="Lawal H.M."/>
            <person name="Felder M."/>
            <person name="Schilde C."/>
            <person name="Helps N.R."/>
            <person name="Tunggal B."/>
            <person name="Rivero F."/>
            <person name="John U."/>
            <person name="Schleicher M."/>
            <person name="Eichinger L."/>
            <person name="Platzer M."/>
            <person name="Noegel A.A."/>
            <person name="Schaap P."/>
            <person name="Gloeckner G."/>
        </authorList>
    </citation>
    <scope>NUCLEOTIDE SEQUENCE [LARGE SCALE GENOMIC DNA]</scope>
    <source>
        <strain evidence="5">ATCC 26659 / Pp 5 / PN500</strain>
    </source>
</reference>
<dbReference type="InterPro" id="IPR012445">
    <property type="entry name" value="ATG101"/>
</dbReference>
<evidence type="ECO:0000256" key="1">
    <source>
        <dbReference type="ARBA" id="ARBA00007130"/>
    </source>
</evidence>
<dbReference type="GO" id="GO:0019901">
    <property type="term" value="F:protein kinase binding"/>
    <property type="evidence" value="ECO:0007669"/>
    <property type="project" value="TreeGrafter"/>
</dbReference>
<dbReference type="AlphaFoldDB" id="D3BGB3"/>
<dbReference type="GO" id="GO:1990316">
    <property type="term" value="C:Atg1/ULK1 kinase complex"/>
    <property type="evidence" value="ECO:0007669"/>
    <property type="project" value="TreeGrafter"/>
</dbReference>
<evidence type="ECO:0000313" key="4">
    <source>
        <dbReference type="EMBL" id="EFA79513.1"/>
    </source>
</evidence>
<evidence type="ECO:0000256" key="3">
    <source>
        <dbReference type="ARBA" id="ARBA00023006"/>
    </source>
</evidence>
<dbReference type="GO" id="GO:0000045">
    <property type="term" value="P:autophagosome assembly"/>
    <property type="evidence" value="ECO:0007669"/>
    <property type="project" value="TreeGrafter"/>
</dbReference>
<dbReference type="PANTHER" id="PTHR13292:SF0">
    <property type="entry name" value="AUTOPHAGY-RELATED PROTEIN 101"/>
    <property type="match status" value="1"/>
</dbReference>
<dbReference type="STRING" id="670386.D3BGB3"/>
<dbReference type="OMA" id="WEQWIIS"/>
<comment type="caution">
    <text evidence="4">The sequence shown here is derived from an EMBL/GenBank/DDBJ whole genome shotgun (WGS) entry which is preliminary data.</text>
</comment>
<dbReference type="RefSeq" id="XP_020431634.1">
    <property type="nucleotide sequence ID" value="XM_020578399.1"/>
</dbReference>
<proteinExistence type="inferred from homology"/>
<dbReference type="EMBL" id="ADBJ01000034">
    <property type="protein sequence ID" value="EFA79513.1"/>
    <property type="molecule type" value="Genomic_DNA"/>
</dbReference>
<dbReference type="GeneID" id="31363045"/>
<dbReference type="PANTHER" id="PTHR13292">
    <property type="entry name" value="AUTOPHAGY-RELATED PROTEIN 101"/>
    <property type="match status" value="1"/>
</dbReference>
<accession>D3BGB3</accession>
<gene>
    <name evidence="4" type="ORF">PPL_07564</name>
</gene>
<keyword evidence="3" id="KW-0072">Autophagy</keyword>
<dbReference type="FunCoup" id="D3BGB3">
    <property type="interactions" value="65"/>
</dbReference>
<evidence type="ECO:0000313" key="5">
    <source>
        <dbReference type="Proteomes" id="UP000001396"/>
    </source>
</evidence>
<name>D3BGB3_HETP5</name>
<organism evidence="4 5">
    <name type="scientific">Heterostelium pallidum (strain ATCC 26659 / Pp 5 / PN500)</name>
    <name type="common">Cellular slime mold</name>
    <name type="synonym">Polysphondylium pallidum</name>
    <dbReference type="NCBI Taxonomy" id="670386"/>
    <lineage>
        <taxon>Eukaryota</taxon>
        <taxon>Amoebozoa</taxon>
        <taxon>Evosea</taxon>
        <taxon>Eumycetozoa</taxon>
        <taxon>Dictyostelia</taxon>
        <taxon>Acytosteliales</taxon>
        <taxon>Acytosteliaceae</taxon>
        <taxon>Heterostelium</taxon>
    </lineage>
</organism>
<dbReference type="Proteomes" id="UP000001396">
    <property type="component" value="Unassembled WGS sequence"/>
</dbReference>
<dbReference type="GO" id="GO:0000407">
    <property type="term" value="C:phagophore assembly site"/>
    <property type="evidence" value="ECO:0007669"/>
    <property type="project" value="TreeGrafter"/>
</dbReference>
<dbReference type="InParanoid" id="D3BGB3"/>
<protein>
    <recommendedName>
        <fullName evidence="2">Autophagy-related protein 101</fullName>
    </recommendedName>
</protein>
<comment type="similarity">
    <text evidence="1">Belongs to the ATG101 family.</text>
</comment>
<evidence type="ECO:0000256" key="2">
    <source>
        <dbReference type="ARBA" id="ARBA00018874"/>
    </source>
</evidence>
<sequence length="188" mass="21508">MNAQQYILEINLQYSQLKEVVQCLLHSILFQRCLGTIKPKEATLDCTDFTFTKLDDQQTTKHVEEKSEELLSSIIKRKAKTAQLSVSFYEKRQKTTFFSSTENVCWEQWIVTFQLVPTLDSQALFQQLRDTIQKIIVIVNQDKNIPPITAKDQNPFPFTISIAGSENTGGVVDMFWNVFKPPALLGGK</sequence>
<dbReference type="Pfam" id="PF07855">
    <property type="entry name" value="ATG101"/>
    <property type="match status" value="1"/>
</dbReference>
<keyword evidence="5" id="KW-1185">Reference proteome</keyword>